<dbReference type="RefSeq" id="WP_161160052.1">
    <property type="nucleotide sequence ID" value="NZ_WWSR01000004.1"/>
</dbReference>
<keyword evidence="1" id="KW-0812">Transmembrane</keyword>
<accession>A0A6N9JGD2</accession>
<comment type="caution">
    <text evidence="2">The sequence shown here is derived from an EMBL/GenBank/DDBJ whole genome shotgun (WGS) entry which is preliminary data.</text>
</comment>
<organism evidence="2 3">
    <name type="scientific">Collinsella aerofaciens</name>
    <dbReference type="NCBI Taxonomy" id="74426"/>
    <lineage>
        <taxon>Bacteria</taxon>
        <taxon>Bacillati</taxon>
        <taxon>Actinomycetota</taxon>
        <taxon>Coriobacteriia</taxon>
        <taxon>Coriobacteriales</taxon>
        <taxon>Coriobacteriaceae</taxon>
        <taxon>Collinsella</taxon>
    </lineage>
</organism>
<proteinExistence type="predicted"/>
<evidence type="ECO:0000313" key="2">
    <source>
        <dbReference type="EMBL" id="MZJ38972.1"/>
    </source>
</evidence>
<protein>
    <submittedName>
        <fullName evidence="2">Uncharacterized protein</fullName>
    </submittedName>
</protein>
<evidence type="ECO:0000313" key="3">
    <source>
        <dbReference type="Proteomes" id="UP000469380"/>
    </source>
</evidence>
<evidence type="ECO:0000256" key="1">
    <source>
        <dbReference type="SAM" id="Phobius"/>
    </source>
</evidence>
<name>A0A6N9JGD2_9ACTN</name>
<reference evidence="2 3" key="1">
    <citation type="journal article" date="2019" name="Nat. Med.">
        <title>A library of human gut bacterial isolates paired with longitudinal multiomics data enables mechanistic microbiome research.</title>
        <authorList>
            <person name="Poyet M."/>
            <person name="Groussin M."/>
            <person name="Gibbons S.M."/>
            <person name="Avila-Pacheco J."/>
            <person name="Jiang X."/>
            <person name="Kearney S.M."/>
            <person name="Perrotta A.R."/>
            <person name="Berdy B."/>
            <person name="Zhao S."/>
            <person name="Lieberman T.D."/>
            <person name="Swanson P.K."/>
            <person name="Smith M."/>
            <person name="Roesemann S."/>
            <person name="Alexander J.E."/>
            <person name="Rich S.A."/>
            <person name="Livny J."/>
            <person name="Vlamakis H."/>
            <person name="Clish C."/>
            <person name="Bullock K."/>
            <person name="Deik A."/>
            <person name="Scott J."/>
            <person name="Pierce K.A."/>
            <person name="Xavier R.J."/>
            <person name="Alm E.J."/>
        </authorList>
    </citation>
    <scope>NUCLEOTIDE SEQUENCE [LARGE SCALE GENOMIC DNA]</scope>
    <source>
        <strain evidence="2 3">BIOML-A20</strain>
    </source>
</reference>
<dbReference type="AlphaFoldDB" id="A0A6N9JGD2"/>
<sequence length="222" mass="24543">MKPPHSTGRNVIAILAIPIVMLFLIVATPFSLGIASPFDLCGMVDAGSRATSLSFICRGVFYEDGIPTGIWRSKLPLLGTIDGCFPHFSLEPQTMNYLIDDQPLDSITLAYDYAPNTDERHMNQVLDKLLGQCGLTDEAGRTIDSDQKLKRTELRRVGKIKGRSGAAYWQAWAIRDKSEFGHSTYMITVYTRDGIKDNVDDFASSKLGIPKTTKPANPDEIL</sequence>
<feature type="transmembrane region" description="Helical" evidence="1">
    <location>
        <begin position="12"/>
        <end position="32"/>
    </location>
</feature>
<dbReference type="EMBL" id="WWSR01000004">
    <property type="protein sequence ID" value="MZJ38972.1"/>
    <property type="molecule type" value="Genomic_DNA"/>
</dbReference>
<keyword evidence="1" id="KW-0472">Membrane</keyword>
<dbReference type="Proteomes" id="UP000469380">
    <property type="component" value="Unassembled WGS sequence"/>
</dbReference>
<gene>
    <name evidence="2" type="ORF">GT464_03240</name>
</gene>
<keyword evidence="1" id="KW-1133">Transmembrane helix</keyword>